<dbReference type="Proteomes" id="UP000009072">
    <property type="component" value="Chromosome"/>
</dbReference>
<evidence type="ECO:0000313" key="8">
    <source>
        <dbReference type="Proteomes" id="UP000009072"/>
    </source>
</evidence>
<feature type="domain" description="Nucleotidyl transferase" evidence="6">
    <location>
        <begin position="7"/>
        <end position="273"/>
    </location>
</feature>
<evidence type="ECO:0000256" key="2">
    <source>
        <dbReference type="ARBA" id="ARBA00012415"/>
    </source>
</evidence>
<dbReference type="eggNOG" id="COG1210">
    <property type="taxonomic scope" value="Bacteria"/>
</dbReference>
<evidence type="ECO:0000256" key="4">
    <source>
        <dbReference type="ARBA" id="ARBA00022695"/>
    </source>
</evidence>
<dbReference type="InterPro" id="IPR005771">
    <property type="entry name" value="GalU_uridylyltTrfase_bac/arc"/>
</dbReference>
<keyword evidence="8" id="KW-1185">Reference proteome</keyword>
<protein>
    <recommendedName>
        <fullName evidence="2">UTP--glucose-1-phosphate uridylyltransferase</fullName>
        <ecNumber evidence="2">2.7.7.9</ecNumber>
    </recommendedName>
</protein>
<dbReference type="AlphaFoldDB" id="Q6KIH3"/>
<reference evidence="7 8" key="1">
    <citation type="journal article" date="2004" name="Genome Res.">
        <title>The complete genome and proteome of Mycoplasma mobile.</title>
        <authorList>
            <person name="Jaffe J.D."/>
            <person name="Stange-Thomann N."/>
            <person name="Smith C."/>
            <person name="DeCaprio D."/>
            <person name="Fisher S."/>
            <person name="Butler J."/>
            <person name="Calvo S."/>
            <person name="Elkins T."/>
            <person name="FitzGerald M.G."/>
            <person name="Hafez N."/>
            <person name="Kodira C.D."/>
            <person name="Major J."/>
            <person name="Wang S."/>
            <person name="Wilkinson J."/>
            <person name="Nicol R."/>
            <person name="Nusbaum C."/>
            <person name="Birren B."/>
            <person name="Berg H.C."/>
            <person name="Church G.M."/>
        </authorList>
    </citation>
    <scope>NUCLEOTIDE SEQUENCE [LARGE SCALE GENOMIC DNA]</scope>
    <source>
        <strain evidence="8">ATCC 43663 / 163K / NCTC 11711</strain>
    </source>
</reference>
<dbReference type="STRING" id="267748.MMOB1170"/>
<organism evidence="7 8">
    <name type="scientific">Mycoplasma mobile (strain ATCC 43663 / 163K / NCTC 11711)</name>
    <name type="common">Mesomycoplasma mobile</name>
    <dbReference type="NCBI Taxonomy" id="267748"/>
    <lineage>
        <taxon>Bacteria</taxon>
        <taxon>Bacillati</taxon>
        <taxon>Mycoplasmatota</taxon>
        <taxon>Mycoplasmoidales</taxon>
        <taxon>Metamycoplasmataceae</taxon>
        <taxon>Mesomycoplasma</taxon>
    </lineage>
</organism>
<evidence type="ECO:0000256" key="5">
    <source>
        <dbReference type="ARBA" id="ARBA00048128"/>
    </source>
</evidence>
<dbReference type="InterPro" id="IPR005835">
    <property type="entry name" value="NTP_transferase_dom"/>
</dbReference>
<gene>
    <name evidence="7" type="primary">galU</name>
    <name evidence="7" type="ordered locus">MMOB1170</name>
</gene>
<dbReference type="OrthoDB" id="9803871at2"/>
<keyword evidence="3 7" id="KW-0808">Transferase</keyword>
<evidence type="ECO:0000256" key="3">
    <source>
        <dbReference type="ARBA" id="ARBA00022679"/>
    </source>
</evidence>
<proteinExistence type="inferred from homology"/>
<dbReference type="Pfam" id="PF00483">
    <property type="entry name" value="NTP_transferase"/>
    <property type="match status" value="1"/>
</dbReference>
<keyword evidence="4 7" id="KW-0548">Nucleotidyltransferase</keyword>
<dbReference type="KEGG" id="mmo:MMOB1170"/>
<dbReference type="HOGENOM" id="CLU_029499_1_0_14"/>
<evidence type="ECO:0000313" key="7">
    <source>
        <dbReference type="EMBL" id="AAT27603.1"/>
    </source>
</evidence>
<evidence type="ECO:0000259" key="6">
    <source>
        <dbReference type="Pfam" id="PF00483"/>
    </source>
</evidence>
<comment type="catalytic activity">
    <reaction evidence="5">
        <text>alpha-D-glucose 1-phosphate + UTP + H(+) = UDP-alpha-D-glucose + diphosphate</text>
        <dbReference type="Rhea" id="RHEA:19889"/>
        <dbReference type="ChEBI" id="CHEBI:15378"/>
        <dbReference type="ChEBI" id="CHEBI:33019"/>
        <dbReference type="ChEBI" id="CHEBI:46398"/>
        <dbReference type="ChEBI" id="CHEBI:58601"/>
        <dbReference type="ChEBI" id="CHEBI:58885"/>
        <dbReference type="EC" id="2.7.7.9"/>
    </reaction>
</comment>
<comment type="similarity">
    <text evidence="1">Belongs to the UDPGP type 2 family.</text>
</comment>
<accession>Q6KIH3</accession>
<name>Q6KIH3_MYCM1</name>
<dbReference type="EMBL" id="AE017308">
    <property type="protein sequence ID" value="AAT27603.1"/>
    <property type="molecule type" value="Genomic_DNA"/>
</dbReference>
<dbReference type="EC" id="2.7.7.9" evidence="2"/>
<dbReference type="RefSeq" id="WP_011264637.1">
    <property type="nucleotide sequence ID" value="NC_006908.1"/>
</dbReference>
<sequence>MNKKVRKAIIPAAGWGTRFLPITKVIHKELLPILKKPAIEILIEEAFEAGIEEIILVISSRKQELKRYFEVNHDLELELFKNKKWDLLKSLKTTNINAKIRIVYQEKQLGLGHAIAVGAQWIDDEPFAVILGDDLIKSKEPAIKQLIREFDDKQASILGVQAVEERDLNKYGVVVPFKGYDPKDKSFKIIGAVEKPKIENAPSNKAILGRYIFTPRIIDILTNLKPSKTSNEIDVIDAFSKLLKEEDIYAYQFSGTRYDIGNIEGFVKATIDYALDDDKLREVVLEHIKEKV</sequence>
<dbReference type="InterPro" id="IPR029044">
    <property type="entry name" value="Nucleotide-diphossugar_trans"/>
</dbReference>
<dbReference type="Gene3D" id="3.90.550.10">
    <property type="entry name" value="Spore Coat Polysaccharide Biosynthesis Protein SpsA, Chain A"/>
    <property type="match status" value="1"/>
</dbReference>
<dbReference type="GO" id="GO:0006011">
    <property type="term" value="P:UDP-alpha-D-glucose metabolic process"/>
    <property type="evidence" value="ECO:0007669"/>
    <property type="project" value="InterPro"/>
</dbReference>
<dbReference type="PANTHER" id="PTHR43197">
    <property type="entry name" value="UTP--GLUCOSE-1-PHOSPHATE URIDYLYLTRANSFERASE"/>
    <property type="match status" value="1"/>
</dbReference>
<dbReference type="SUPFAM" id="SSF53448">
    <property type="entry name" value="Nucleotide-diphospho-sugar transferases"/>
    <property type="match status" value="1"/>
</dbReference>
<evidence type="ECO:0000256" key="1">
    <source>
        <dbReference type="ARBA" id="ARBA00006890"/>
    </source>
</evidence>
<dbReference type="PANTHER" id="PTHR43197:SF1">
    <property type="entry name" value="UTP--GLUCOSE-1-PHOSPHATE URIDYLYLTRANSFERASE"/>
    <property type="match status" value="1"/>
</dbReference>
<dbReference type="GO" id="GO:0003983">
    <property type="term" value="F:UTP:glucose-1-phosphate uridylyltransferase activity"/>
    <property type="evidence" value="ECO:0007669"/>
    <property type="project" value="UniProtKB-EC"/>
</dbReference>
<dbReference type="CDD" id="cd02541">
    <property type="entry name" value="UGPase_prokaryotic"/>
    <property type="match status" value="1"/>
</dbReference>